<dbReference type="Pfam" id="PF01697">
    <property type="entry name" value="Glyco_transf_92"/>
    <property type="match status" value="1"/>
</dbReference>
<evidence type="ECO:0000256" key="8">
    <source>
        <dbReference type="RuleBase" id="RU366017"/>
    </source>
</evidence>
<dbReference type="EMBL" id="CAVLEF010000122">
    <property type="protein sequence ID" value="CAK1551104.1"/>
    <property type="molecule type" value="Genomic_DNA"/>
</dbReference>
<keyword evidence="7" id="KW-0472">Membrane</keyword>
<evidence type="ECO:0000256" key="6">
    <source>
        <dbReference type="ARBA" id="ARBA00022989"/>
    </source>
</evidence>
<evidence type="ECO:0000256" key="3">
    <source>
        <dbReference type="ARBA" id="ARBA00022676"/>
    </source>
</evidence>
<dbReference type="EC" id="2.4.1.-" evidence="8"/>
<evidence type="ECO:0000256" key="4">
    <source>
        <dbReference type="ARBA" id="ARBA00022679"/>
    </source>
</evidence>
<dbReference type="GO" id="GO:0016020">
    <property type="term" value="C:membrane"/>
    <property type="evidence" value="ECO:0007669"/>
    <property type="project" value="UniProtKB-SubCell"/>
</dbReference>
<evidence type="ECO:0000313" key="10">
    <source>
        <dbReference type="Proteomes" id="UP001497472"/>
    </source>
</evidence>
<keyword evidence="3 8" id="KW-0328">Glycosyltransferase</keyword>
<dbReference type="AlphaFoldDB" id="A0AAV1JNP7"/>
<dbReference type="PANTHER" id="PTHR21461">
    <property type="entry name" value="GLYCOSYLTRANSFERASE FAMILY 92 PROTEIN"/>
    <property type="match status" value="1"/>
</dbReference>
<evidence type="ECO:0000313" key="9">
    <source>
        <dbReference type="EMBL" id="CAK1551104.1"/>
    </source>
</evidence>
<evidence type="ECO:0000256" key="5">
    <source>
        <dbReference type="ARBA" id="ARBA00022692"/>
    </source>
</evidence>
<evidence type="ECO:0000256" key="1">
    <source>
        <dbReference type="ARBA" id="ARBA00004167"/>
    </source>
</evidence>
<keyword evidence="6" id="KW-1133">Transmembrane helix</keyword>
<sequence length="484" mass="55838">MKTIVAYSEGKQAEMDRPSPVSCDRIPDFPDIPNIIRAWSPLSEHPKWQHVEGTRVSLYAAYYDQRTPQHYVRVLGIFHGRNVSSLEELYCQTRSTREDQESVEVVAAKLLEIWWQDWDQTSNDVDTPLLLSCPLTEPLNEKSAVSIVTEPCDNPTNGFHVTPISAQKYSRKFTVCVKDMNFADDITLSLVEWVETNRLLGAEMIDIYVDSVHKNTETTLLRYQAHGLVRLFQVPIKNTARSLWQRRRDHLVTYNDCLYRNILESKFIIPLDVDEVLVPKTAYTWHGLFQRLPYQGWDPNLHSAVLVRNVFFFNFMQDFYKSKISSDSRSNRTIYMKRDDVRIEDLLNKVASVDSHSFNSNRDYKEQKDCMKSVPVPKLTKNTISSATISPIGYYSKSFMQTKKVLTAFNHYPLASVGATGFTGWAAPFKEVQLNHYKESCNTTMVPECAQYVLRARIDRSAVHLTRRLTRAVFDAMCSQINAR</sequence>
<comment type="similarity">
    <text evidence="2 8">Belongs to the glycosyltransferase 92 family.</text>
</comment>
<comment type="subcellular location">
    <subcellularLocation>
        <location evidence="1">Membrane</location>
        <topology evidence="1">Single-pass membrane protein</topology>
    </subcellularLocation>
</comment>
<accession>A0AAV1JNP7</accession>
<proteinExistence type="inferred from homology"/>
<organism evidence="9 10">
    <name type="scientific">Leptosia nina</name>
    <dbReference type="NCBI Taxonomy" id="320188"/>
    <lineage>
        <taxon>Eukaryota</taxon>
        <taxon>Metazoa</taxon>
        <taxon>Ecdysozoa</taxon>
        <taxon>Arthropoda</taxon>
        <taxon>Hexapoda</taxon>
        <taxon>Insecta</taxon>
        <taxon>Pterygota</taxon>
        <taxon>Neoptera</taxon>
        <taxon>Endopterygota</taxon>
        <taxon>Lepidoptera</taxon>
        <taxon>Glossata</taxon>
        <taxon>Ditrysia</taxon>
        <taxon>Papilionoidea</taxon>
        <taxon>Pieridae</taxon>
        <taxon>Pierinae</taxon>
        <taxon>Leptosia</taxon>
    </lineage>
</organism>
<comment type="caution">
    <text evidence="9">The sequence shown here is derived from an EMBL/GenBank/DDBJ whole genome shotgun (WGS) entry which is preliminary data.</text>
</comment>
<gene>
    <name evidence="9" type="ORF">LNINA_LOCUS10276</name>
</gene>
<name>A0AAV1JNP7_9NEOP</name>
<dbReference type="PANTHER" id="PTHR21461:SF69">
    <property type="entry name" value="GLYCOSYLTRANSFERASE FAMILY 92 PROTEIN"/>
    <property type="match status" value="1"/>
</dbReference>
<keyword evidence="4 8" id="KW-0808">Transferase</keyword>
<keyword evidence="10" id="KW-1185">Reference proteome</keyword>
<keyword evidence="5" id="KW-0812">Transmembrane</keyword>
<reference evidence="9 10" key="1">
    <citation type="submission" date="2023-11" db="EMBL/GenBank/DDBJ databases">
        <authorList>
            <person name="Okamura Y."/>
        </authorList>
    </citation>
    <scope>NUCLEOTIDE SEQUENCE [LARGE SCALE GENOMIC DNA]</scope>
</reference>
<evidence type="ECO:0000256" key="2">
    <source>
        <dbReference type="ARBA" id="ARBA00007647"/>
    </source>
</evidence>
<dbReference type="GO" id="GO:0016757">
    <property type="term" value="F:glycosyltransferase activity"/>
    <property type="evidence" value="ECO:0007669"/>
    <property type="project" value="UniProtKB-UniRule"/>
</dbReference>
<evidence type="ECO:0000256" key="7">
    <source>
        <dbReference type="ARBA" id="ARBA00023136"/>
    </source>
</evidence>
<dbReference type="GO" id="GO:0005737">
    <property type="term" value="C:cytoplasm"/>
    <property type="evidence" value="ECO:0007669"/>
    <property type="project" value="TreeGrafter"/>
</dbReference>
<protein>
    <recommendedName>
        <fullName evidence="8">Glycosyltransferase family 92 protein</fullName>
        <ecNumber evidence="8">2.4.1.-</ecNumber>
    </recommendedName>
</protein>
<dbReference type="Proteomes" id="UP001497472">
    <property type="component" value="Unassembled WGS sequence"/>
</dbReference>
<dbReference type="InterPro" id="IPR008166">
    <property type="entry name" value="Glyco_transf_92"/>
</dbReference>